<keyword evidence="1" id="KW-0472">Membrane</keyword>
<keyword evidence="3" id="KW-1185">Reference proteome</keyword>
<sequence>METRSPIRRLSHMLVYFHPLLVIPVLSLYQIPRCPIDSLPTIDNLLCILTNNNGAQSLLEQETSEIFENYSHVSIDATRFIYVLNDSQPTQFVLPTSIMGKACSGYVNVVTNEAIESECTIRINSHSGRDSISNAMFDAQTFADLIFTTMRSNRTHGIQPILKNNVLRPKWINDSHVDELRKVFFTFFMELDELVNVMIEFLYGTPTKMNNTDVTVSFVVTFVETNEYAKDHAVNKLLEAPKQIQTTLVSRAECSLSETLIRLGYLNYYSSECKLNVTDCTSTRSLIDATTIELLKFFERTFYLSTNLHERQPMHRTDPQLRLISEDLCHIPSAITFAIGYIHYGSLNVFTTQAVGITYEVSSTQRVSISSYISSNLSIVLSVQFSLLPNEKYVIHKAPPNLEISLPNDFFYPFSSQSTCLLNHCVFCISMFLMLIFGEYT</sequence>
<accession>A0ABD6E5J5</accession>
<dbReference type="Proteomes" id="UP001608902">
    <property type="component" value="Unassembled WGS sequence"/>
</dbReference>
<keyword evidence="1" id="KW-0812">Transmembrane</keyword>
<keyword evidence="1" id="KW-1133">Transmembrane helix</keyword>
<feature type="transmembrane region" description="Helical" evidence="1">
    <location>
        <begin position="12"/>
        <end position="31"/>
    </location>
</feature>
<evidence type="ECO:0000313" key="3">
    <source>
        <dbReference type="Proteomes" id="UP001608902"/>
    </source>
</evidence>
<reference evidence="2 3" key="1">
    <citation type="submission" date="2024-08" db="EMBL/GenBank/DDBJ databases">
        <title>Gnathostoma spinigerum genome.</title>
        <authorList>
            <person name="Gonzalez-Bertolin B."/>
            <person name="Monzon S."/>
            <person name="Zaballos A."/>
            <person name="Jimenez P."/>
            <person name="Dekumyoy P."/>
            <person name="Varona S."/>
            <person name="Cuesta I."/>
            <person name="Sumanam S."/>
            <person name="Adisakwattana P."/>
            <person name="Gasser R.B."/>
            <person name="Hernandez-Gonzalez A."/>
            <person name="Young N.D."/>
            <person name="Perteguer M.J."/>
        </authorList>
    </citation>
    <scope>NUCLEOTIDE SEQUENCE [LARGE SCALE GENOMIC DNA]</scope>
    <source>
        <strain evidence="2">AL3</strain>
        <tissue evidence="2">Liver</tissue>
    </source>
</reference>
<name>A0ABD6E5J5_9BILA</name>
<protein>
    <submittedName>
        <fullName evidence="2">Uncharacterized protein</fullName>
    </submittedName>
</protein>
<evidence type="ECO:0000313" key="2">
    <source>
        <dbReference type="EMBL" id="MFH4974890.1"/>
    </source>
</evidence>
<organism evidence="2 3">
    <name type="scientific">Gnathostoma spinigerum</name>
    <dbReference type="NCBI Taxonomy" id="75299"/>
    <lineage>
        <taxon>Eukaryota</taxon>
        <taxon>Metazoa</taxon>
        <taxon>Ecdysozoa</taxon>
        <taxon>Nematoda</taxon>
        <taxon>Chromadorea</taxon>
        <taxon>Rhabditida</taxon>
        <taxon>Spirurina</taxon>
        <taxon>Gnathostomatomorpha</taxon>
        <taxon>Gnathostomatoidea</taxon>
        <taxon>Gnathostomatidae</taxon>
        <taxon>Gnathostoma</taxon>
    </lineage>
</organism>
<comment type="caution">
    <text evidence="2">The sequence shown here is derived from an EMBL/GenBank/DDBJ whole genome shotgun (WGS) entry which is preliminary data.</text>
</comment>
<dbReference type="AlphaFoldDB" id="A0ABD6E5J5"/>
<gene>
    <name evidence="2" type="ORF">AB6A40_001599</name>
</gene>
<evidence type="ECO:0000256" key="1">
    <source>
        <dbReference type="SAM" id="Phobius"/>
    </source>
</evidence>
<dbReference type="EMBL" id="JBGFUD010000610">
    <property type="protein sequence ID" value="MFH4974890.1"/>
    <property type="molecule type" value="Genomic_DNA"/>
</dbReference>
<proteinExistence type="predicted"/>